<dbReference type="PANTHER" id="PTHR43833:SF5">
    <property type="entry name" value="TRK SYSTEM POTASSIUM UPTAKE PROTEIN TRKA"/>
    <property type="match status" value="1"/>
</dbReference>
<name>A0A811T525_9EURY</name>
<feature type="domain" description="RCK N-terminal" evidence="7">
    <location>
        <begin position="1"/>
        <end position="119"/>
    </location>
</feature>
<dbReference type="Gene3D" id="3.40.50.720">
    <property type="entry name" value="NAD(P)-binding Rossmann-like Domain"/>
    <property type="match status" value="2"/>
</dbReference>
<dbReference type="InterPro" id="IPR006036">
    <property type="entry name" value="K_uptake_TrkA"/>
</dbReference>
<dbReference type="NCBIfam" id="NF007041">
    <property type="entry name" value="PRK09496.3-4"/>
    <property type="match status" value="1"/>
</dbReference>
<feature type="domain" description="RCK N-terminal" evidence="7">
    <location>
        <begin position="224"/>
        <end position="345"/>
    </location>
</feature>
<dbReference type="Pfam" id="PF02254">
    <property type="entry name" value="TrkA_N"/>
    <property type="match status" value="2"/>
</dbReference>
<evidence type="ECO:0000313" key="10">
    <source>
        <dbReference type="Proteomes" id="UP000610373"/>
    </source>
</evidence>
<dbReference type="Pfam" id="PF02080">
    <property type="entry name" value="TrkA_C"/>
    <property type="match status" value="2"/>
</dbReference>
<dbReference type="Proteomes" id="UP000610373">
    <property type="component" value="Unassembled WGS sequence"/>
</dbReference>
<comment type="caution">
    <text evidence="9">The sequence shown here is derived from an EMBL/GenBank/DDBJ whole genome shotgun (WGS) entry which is preliminary data.</text>
</comment>
<dbReference type="NCBIfam" id="NF007039">
    <property type="entry name" value="PRK09496.3-2"/>
    <property type="match status" value="1"/>
</dbReference>
<dbReference type="PROSITE" id="PS51201">
    <property type="entry name" value="RCK_N"/>
    <property type="match status" value="2"/>
</dbReference>
<evidence type="ECO:0000256" key="1">
    <source>
        <dbReference type="ARBA" id="ARBA00003660"/>
    </source>
</evidence>
<keyword evidence="4" id="KW-0630">Potassium</keyword>
<evidence type="ECO:0000256" key="4">
    <source>
        <dbReference type="ARBA" id="ARBA00022958"/>
    </source>
</evidence>
<dbReference type="Gene3D" id="3.30.70.1450">
    <property type="entry name" value="Regulator of K+ conductance, C-terminal domain"/>
    <property type="match status" value="2"/>
</dbReference>
<organism evidence="9 10">
    <name type="scientific">Candidatus Argoarchaeum ethanivorans</name>
    <dbReference type="NCBI Taxonomy" id="2608793"/>
    <lineage>
        <taxon>Archaea</taxon>
        <taxon>Methanobacteriati</taxon>
        <taxon>Methanobacteriota</taxon>
        <taxon>Stenosarchaea group</taxon>
        <taxon>Methanomicrobia</taxon>
        <taxon>Methanosarcinales</taxon>
        <taxon>Methanosarcinales incertae sedis</taxon>
        <taxon>GOM Arc I cluster</taxon>
        <taxon>Candidatus Argoarchaeum</taxon>
    </lineage>
</organism>
<feature type="domain" description="RCK C-terminal" evidence="8">
    <location>
        <begin position="139"/>
        <end position="219"/>
    </location>
</feature>
<dbReference type="InterPro" id="IPR003148">
    <property type="entry name" value="RCK_N"/>
</dbReference>
<keyword evidence="3" id="KW-0633">Potassium transport</keyword>
<dbReference type="PANTHER" id="PTHR43833">
    <property type="entry name" value="POTASSIUM CHANNEL PROTEIN 2-RELATED-RELATED"/>
    <property type="match status" value="1"/>
</dbReference>
<accession>A0A811T525</accession>
<evidence type="ECO:0000256" key="6">
    <source>
        <dbReference type="ARBA" id="ARBA00023065"/>
    </source>
</evidence>
<comment type="function">
    <text evidence="1">Part of a potassium transport system.</text>
</comment>
<dbReference type="NCBIfam" id="NF007032">
    <property type="entry name" value="PRK09496.1-4"/>
    <property type="match status" value="1"/>
</dbReference>
<protein>
    <submittedName>
        <fullName evidence="9">TrkA-N domain protein</fullName>
    </submittedName>
</protein>
<dbReference type="InterPro" id="IPR006037">
    <property type="entry name" value="RCK_C"/>
</dbReference>
<evidence type="ECO:0000259" key="8">
    <source>
        <dbReference type="PROSITE" id="PS51202"/>
    </source>
</evidence>
<evidence type="ECO:0000313" key="9">
    <source>
        <dbReference type="EMBL" id="CAD6492304.1"/>
    </source>
</evidence>
<evidence type="ECO:0000256" key="3">
    <source>
        <dbReference type="ARBA" id="ARBA00022538"/>
    </source>
</evidence>
<reference evidence="9" key="1">
    <citation type="submission" date="2020-10" db="EMBL/GenBank/DDBJ databases">
        <authorList>
            <person name="Hahn C.J."/>
            <person name="Laso-Perez R."/>
            <person name="Vulcano F."/>
            <person name="Vaziourakis K.-M."/>
            <person name="Stokke R."/>
            <person name="Steen I.H."/>
            <person name="Teske A."/>
            <person name="Boetius A."/>
            <person name="Liebeke M."/>
            <person name="Amann R."/>
            <person name="Knittel K."/>
        </authorList>
    </citation>
    <scope>NUCLEOTIDE SEQUENCE</scope>
    <source>
        <strain evidence="9">Gfbio:e3339647-f889-4370-9287-4fb5cb688e4c:AG392O15_GoMArc1</strain>
    </source>
</reference>
<keyword evidence="6" id="KW-0406">Ion transport</keyword>
<feature type="domain" description="RCK C-terminal" evidence="8">
    <location>
        <begin position="361"/>
        <end position="441"/>
    </location>
</feature>
<gene>
    <name evidence="9" type="ORF">CHKLHMKO_00247</name>
</gene>
<dbReference type="PRINTS" id="PR00335">
    <property type="entry name" value="KUPTAKETRKA"/>
</dbReference>
<dbReference type="InterPro" id="IPR036291">
    <property type="entry name" value="NAD(P)-bd_dom_sf"/>
</dbReference>
<dbReference type="InterPro" id="IPR036721">
    <property type="entry name" value="RCK_C_sf"/>
</dbReference>
<dbReference type="GO" id="GO:0015079">
    <property type="term" value="F:potassium ion transmembrane transporter activity"/>
    <property type="evidence" value="ECO:0007669"/>
    <property type="project" value="InterPro"/>
</dbReference>
<keyword evidence="2" id="KW-0813">Transport</keyword>
<dbReference type="NCBIfam" id="NF007034">
    <property type="entry name" value="PRK09496.2-1"/>
    <property type="match status" value="1"/>
</dbReference>
<dbReference type="NCBIfam" id="NF007036">
    <property type="entry name" value="PRK09496.2-3"/>
    <property type="match status" value="1"/>
</dbReference>
<dbReference type="GO" id="GO:0005886">
    <property type="term" value="C:plasma membrane"/>
    <property type="evidence" value="ECO:0007669"/>
    <property type="project" value="InterPro"/>
</dbReference>
<evidence type="ECO:0000256" key="5">
    <source>
        <dbReference type="ARBA" id="ARBA00023027"/>
    </source>
</evidence>
<dbReference type="EMBL" id="CAJHIO010000011">
    <property type="protein sequence ID" value="CAD6492304.1"/>
    <property type="molecule type" value="Genomic_DNA"/>
</dbReference>
<evidence type="ECO:0000256" key="2">
    <source>
        <dbReference type="ARBA" id="ARBA00022448"/>
    </source>
</evidence>
<dbReference type="NCBIfam" id="NF007031">
    <property type="entry name" value="PRK09496.1-2"/>
    <property type="match status" value="1"/>
</dbReference>
<evidence type="ECO:0000259" key="7">
    <source>
        <dbReference type="PROSITE" id="PS51201"/>
    </source>
</evidence>
<dbReference type="PROSITE" id="PS51202">
    <property type="entry name" value="RCK_C"/>
    <property type="match status" value="2"/>
</dbReference>
<proteinExistence type="predicted"/>
<dbReference type="SUPFAM" id="SSF116726">
    <property type="entry name" value="TrkA C-terminal domain-like"/>
    <property type="match status" value="2"/>
</dbReference>
<sequence>MRIMIIGAGEAGYHIAQNLSKKNDVVVIEKQKDAYELVEELDVQAIHGNGADINVLQTAGVANTGLIVAVTGVDEINILACMAAKLLSKNIKTIARVSSPDYINKPVDSREQLGVDAMICPELALAHEIARVISVPFAVNIEDLVGGKVEMMEFEAKNNSITGRKLKDSRLPDCCIITGIFRGGKLLIPHGEDVIRPDDKVFVVGKTEAIDTMRASFGKLKDKDEKILIVGGGNVGYYLLKELTKVNHNVTIIETSKKRCSELAELFPNVLVINGDGTDLKLLKEENLHAMTAVVAVTNKDEKNLLCSLLAKELGARKVISRADHPEYATLFEMVGIDMAINPLIATVNEVAKFTMQIGVEDLINLEGEKANIIELTAKGGSKIINKQLSDINFPRNAIISAIVKDSKVIVPSGKHTIEPGDKVVIFSLPDAIEKVEKLFK</sequence>
<keyword evidence="5" id="KW-0520">NAD</keyword>
<dbReference type="SUPFAM" id="SSF51735">
    <property type="entry name" value="NAD(P)-binding Rossmann-fold domains"/>
    <property type="match status" value="2"/>
</dbReference>
<dbReference type="AlphaFoldDB" id="A0A811T525"/>
<dbReference type="InterPro" id="IPR050721">
    <property type="entry name" value="Trk_Ktr_HKT_K-transport"/>
</dbReference>